<keyword evidence="8" id="KW-0560">Oxidoreductase</keyword>
<protein>
    <recommendedName>
        <fullName evidence="5">2,5-diamino-6-ribosylamino-4(3H)-pyrimidinone 5'-phosphate reductase</fullName>
        <ecNumber evidence="4">1.1.1.302</ecNumber>
    </recommendedName>
    <alternativeName>
        <fullName evidence="10">2,5-diamino-6-(5-phospho-D-ribosylamino)pyrimidin-4(3H)-one reductase</fullName>
    </alternativeName>
    <alternativeName>
        <fullName evidence="9">2,5-diamino-6-ribitylamino-4(3H)-pyrimidinone 5'-phosphate synthase</fullName>
    </alternativeName>
</protein>
<comment type="catalytic activity">
    <reaction evidence="12">
        <text>2,5-diamino-6-(1-D-ribitylamino)pyrimidin-4(3H)-one 5'-phosphate + NADP(+) = 2,5-diamino-6-(1-D-ribosylamino)pyrimidin-4(3H)-one 5'-phosphate + NADPH + H(+)</text>
        <dbReference type="Rhea" id="RHEA:27278"/>
        <dbReference type="ChEBI" id="CHEBI:15378"/>
        <dbReference type="ChEBI" id="CHEBI:57783"/>
        <dbReference type="ChEBI" id="CHEBI:58349"/>
        <dbReference type="ChEBI" id="CHEBI:58890"/>
        <dbReference type="ChEBI" id="CHEBI:59545"/>
        <dbReference type="EC" id="1.1.1.302"/>
    </reaction>
</comment>
<evidence type="ECO:0000256" key="8">
    <source>
        <dbReference type="ARBA" id="ARBA00023002"/>
    </source>
</evidence>
<dbReference type="GeneID" id="54415542"/>
<feature type="region of interest" description="Disordered" evidence="13">
    <location>
        <begin position="1"/>
        <end position="29"/>
    </location>
</feature>
<evidence type="ECO:0000256" key="5">
    <source>
        <dbReference type="ARBA" id="ARBA00015035"/>
    </source>
</evidence>
<evidence type="ECO:0000256" key="4">
    <source>
        <dbReference type="ARBA" id="ARBA00012851"/>
    </source>
</evidence>
<evidence type="ECO:0000256" key="2">
    <source>
        <dbReference type="ARBA" id="ARBA00005104"/>
    </source>
</evidence>
<keyword evidence="7" id="KW-0521">NADP</keyword>
<dbReference type="GO" id="GO:0009231">
    <property type="term" value="P:riboflavin biosynthetic process"/>
    <property type="evidence" value="ECO:0007669"/>
    <property type="project" value="UniProtKB-KW"/>
</dbReference>
<evidence type="ECO:0000256" key="6">
    <source>
        <dbReference type="ARBA" id="ARBA00022619"/>
    </source>
</evidence>
<dbReference type="InterPro" id="IPR002734">
    <property type="entry name" value="RibDG_C"/>
</dbReference>
<sequence length="269" mass="29376">MSQTVPTQETLRVEEDVRQPLSPYLPNGTSSMHTTLTYATSLDSAISLQPGAPTILSGPRSKAMTHYLRMKHDAILVGFGTAAADDPGLCCRIAGATLEHQPRPIILDPSGRWNFSADSKVMRLARAGQGKAPWIITALNQPPADRVKLLQELGGRYLRLHVSDHRKGTSQAFNWEDILRCLSQQGIKSVMMEGGATVINDLLSPANAQWVNSVIVTIAPTWLGRGSLVIQPEKTRDERGGLGPAARLKDIRWITLGEDAIVCGRLEQR</sequence>
<dbReference type="OrthoDB" id="5432at2759"/>
<evidence type="ECO:0000256" key="9">
    <source>
        <dbReference type="ARBA" id="ARBA00030073"/>
    </source>
</evidence>
<evidence type="ECO:0000256" key="12">
    <source>
        <dbReference type="ARBA" id="ARBA00049020"/>
    </source>
</evidence>
<dbReference type="InterPro" id="IPR050765">
    <property type="entry name" value="Riboflavin_Biosynth_HTPR"/>
</dbReference>
<dbReference type="EC" id="1.1.1.302" evidence="4"/>
<dbReference type="PANTHER" id="PTHR38011">
    <property type="entry name" value="DIHYDROFOLATE REDUCTASE FAMILY PROTEIN (AFU_ORTHOLOGUE AFUA_8G06820)"/>
    <property type="match status" value="1"/>
</dbReference>
<accession>A0A6G1G2S3</accession>
<dbReference type="SUPFAM" id="SSF53597">
    <property type="entry name" value="Dihydrofolate reductase-like"/>
    <property type="match status" value="1"/>
</dbReference>
<dbReference type="Pfam" id="PF01872">
    <property type="entry name" value="RibD_C"/>
    <property type="match status" value="1"/>
</dbReference>
<evidence type="ECO:0000313" key="15">
    <source>
        <dbReference type="EMBL" id="KAF1812220.1"/>
    </source>
</evidence>
<reference evidence="17" key="2">
    <citation type="submission" date="2020-04" db="EMBL/GenBank/DDBJ databases">
        <authorList>
            <consortium name="NCBI Genome Project"/>
        </authorList>
    </citation>
    <scope>NUCLEOTIDE SEQUENCE</scope>
    <source>
        <strain evidence="17">CBS 781.70</strain>
    </source>
</reference>
<name>A0A6G1G2S3_9PEZI</name>
<feature type="compositionally biased region" description="Polar residues" evidence="13">
    <location>
        <begin position="1"/>
        <end position="10"/>
    </location>
</feature>
<dbReference type="PANTHER" id="PTHR38011:SF7">
    <property type="entry name" value="2,5-DIAMINO-6-RIBOSYLAMINO-4(3H)-PYRIMIDINONE 5'-PHOSPHATE REDUCTASE"/>
    <property type="match status" value="1"/>
</dbReference>
<organism evidence="15">
    <name type="scientific">Eremomyces bilateralis CBS 781.70</name>
    <dbReference type="NCBI Taxonomy" id="1392243"/>
    <lineage>
        <taxon>Eukaryota</taxon>
        <taxon>Fungi</taxon>
        <taxon>Dikarya</taxon>
        <taxon>Ascomycota</taxon>
        <taxon>Pezizomycotina</taxon>
        <taxon>Dothideomycetes</taxon>
        <taxon>Dothideomycetes incertae sedis</taxon>
        <taxon>Eremomycetales</taxon>
        <taxon>Eremomycetaceae</taxon>
        <taxon>Eremomyces</taxon>
    </lineage>
</organism>
<dbReference type="RefSeq" id="XP_033533851.1">
    <property type="nucleotide sequence ID" value="XM_033674972.1"/>
</dbReference>
<reference evidence="17" key="3">
    <citation type="submission" date="2025-04" db="UniProtKB">
        <authorList>
            <consortium name="RefSeq"/>
        </authorList>
    </citation>
    <scope>IDENTIFICATION</scope>
    <source>
        <strain evidence="17">CBS 781.70</strain>
    </source>
</reference>
<comment type="pathway">
    <text evidence="2">Cofactor biosynthesis; riboflavin biosynthesis.</text>
</comment>
<comment type="function">
    <text evidence="1">Catalyzes an early step in riboflavin biosynthesis, the NADPH-dependent reduction of the ribose side chain of 2,5-diamino-6-ribosylamino-4(3H)-pyrimidinone 5'-phosphate, yielding 2,5-diamino-6-ribitylamino-4(3H)-pyrimidinone 5'-phosphate.</text>
</comment>
<comment type="similarity">
    <text evidence="3">Belongs to the HTP reductase family.</text>
</comment>
<evidence type="ECO:0000256" key="10">
    <source>
        <dbReference type="ARBA" id="ARBA00031630"/>
    </source>
</evidence>
<gene>
    <name evidence="15 17" type="ORF">P152DRAFT_28679</name>
</gene>
<feature type="domain" description="Bacterial bifunctional deaminase-reductase C-terminal" evidence="14">
    <location>
        <begin position="35"/>
        <end position="261"/>
    </location>
</feature>
<keyword evidence="16" id="KW-1185">Reference proteome</keyword>
<dbReference type="AlphaFoldDB" id="A0A6G1G2S3"/>
<evidence type="ECO:0000256" key="1">
    <source>
        <dbReference type="ARBA" id="ARBA00003555"/>
    </source>
</evidence>
<keyword evidence="6" id="KW-0686">Riboflavin biosynthesis</keyword>
<comment type="catalytic activity">
    <reaction evidence="11">
        <text>2,5-diamino-6-(1-D-ribitylamino)pyrimidin-4(3H)-one 5'-phosphate + NAD(+) = 2,5-diamino-6-(1-D-ribosylamino)pyrimidin-4(3H)-one 5'-phosphate + NADH + H(+)</text>
        <dbReference type="Rhea" id="RHEA:27274"/>
        <dbReference type="ChEBI" id="CHEBI:15378"/>
        <dbReference type="ChEBI" id="CHEBI:57540"/>
        <dbReference type="ChEBI" id="CHEBI:57945"/>
        <dbReference type="ChEBI" id="CHEBI:58890"/>
        <dbReference type="ChEBI" id="CHEBI:59545"/>
        <dbReference type="EC" id="1.1.1.302"/>
    </reaction>
</comment>
<dbReference type="Gene3D" id="3.40.430.10">
    <property type="entry name" value="Dihydrofolate Reductase, subunit A"/>
    <property type="match status" value="1"/>
</dbReference>
<evidence type="ECO:0000313" key="17">
    <source>
        <dbReference type="RefSeq" id="XP_033533851.1"/>
    </source>
</evidence>
<evidence type="ECO:0000256" key="7">
    <source>
        <dbReference type="ARBA" id="ARBA00022857"/>
    </source>
</evidence>
<dbReference type="EMBL" id="ML975158">
    <property type="protein sequence ID" value="KAF1812220.1"/>
    <property type="molecule type" value="Genomic_DNA"/>
</dbReference>
<dbReference type="GO" id="GO:0008703">
    <property type="term" value="F:5-amino-6-(5-phosphoribosylamino)uracil reductase activity"/>
    <property type="evidence" value="ECO:0007669"/>
    <property type="project" value="InterPro"/>
</dbReference>
<evidence type="ECO:0000256" key="11">
    <source>
        <dbReference type="ARBA" id="ARBA00047550"/>
    </source>
</evidence>
<dbReference type="Proteomes" id="UP000504638">
    <property type="component" value="Unplaced"/>
</dbReference>
<proteinExistence type="inferred from homology"/>
<dbReference type="InterPro" id="IPR024072">
    <property type="entry name" value="DHFR-like_dom_sf"/>
</dbReference>
<evidence type="ECO:0000256" key="3">
    <source>
        <dbReference type="ARBA" id="ARBA00009723"/>
    </source>
</evidence>
<reference evidence="15 17" key="1">
    <citation type="submission" date="2020-01" db="EMBL/GenBank/DDBJ databases">
        <authorList>
            <consortium name="DOE Joint Genome Institute"/>
            <person name="Haridas S."/>
            <person name="Albert R."/>
            <person name="Binder M."/>
            <person name="Bloem J."/>
            <person name="Labutti K."/>
            <person name="Salamov A."/>
            <person name="Andreopoulos B."/>
            <person name="Baker S.E."/>
            <person name="Barry K."/>
            <person name="Bills G."/>
            <person name="Bluhm B.H."/>
            <person name="Cannon C."/>
            <person name="Castanera R."/>
            <person name="Culley D.E."/>
            <person name="Daum C."/>
            <person name="Ezra D."/>
            <person name="Gonzalez J.B."/>
            <person name="Henrissat B."/>
            <person name="Kuo A."/>
            <person name="Liang C."/>
            <person name="Lipzen A."/>
            <person name="Lutzoni F."/>
            <person name="Magnuson J."/>
            <person name="Mondo S."/>
            <person name="Nolan M."/>
            <person name="Ohm R."/>
            <person name="Pangilinan J."/>
            <person name="Park H.-J."/>
            <person name="Ramirez L."/>
            <person name="Alfaro M."/>
            <person name="Sun H."/>
            <person name="Tritt A."/>
            <person name="Yoshinaga Y."/>
            <person name="Zwiers L.-H."/>
            <person name="Turgeon B.G."/>
            <person name="Goodwin S.B."/>
            <person name="Spatafora J.W."/>
            <person name="Crous P.W."/>
            <person name="Grigoriev I.V."/>
        </authorList>
    </citation>
    <scope>NUCLEOTIDE SEQUENCE</scope>
    <source>
        <strain evidence="15 17">CBS 781.70</strain>
    </source>
</reference>
<evidence type="ECO:0000313" key="16">
    <source>
        <dbReference type="Proteomes" id="UP000504638"/>
    </source>
</evidence>
<evidence type="ECO:0000256" key="13">
    <source>
        <dbReference type="SAM" id="MobiDB-lite"/>
    </source>
</evidence>
<evidence type="ECO:0000259" key="14">
    <source>
        <dbReference type="Pfam" id="PF01872"/>
    </source>
</evidence>